<dbReference type="CDD" id="cd09917">
    <property type="entry name" value="F-box_SF"/>
    <property type="match status" value="1"/>
</dbReference>
<evidence type="ECO:0000313" key="2">
    <source>
        <dbReference type="Proteomes" id="UP000623467"/>
    </source>
</evidence>
<proteinExistence type="predicted"/>
<keyword evidence="2" id="KW-1185">Reference proteome</keyword>
<dbReference type="SUPFAM" id="SSF52047">
    <property type="entry name" value="RNI-like"/>
    <property type="match status" value="1"/>
</dbReference>
<dbReference type="OrthoDB" id="3005567at2759"/>
<dbReference type="Proteomes" id="UP000623467">
    <property type="component" value="Unassembled WGS sequence"/>
</dbReference>
<organism evidence="1 2">
    <name type="scientific">Mycena sanguinolenta</name>
    <dbReference type="NCBI Taxonomy" id="230812"/>
    <lineage>
        <taxon>Eukaryota</taxon>
        <taxon>Fungi</taxon>
        <taxon>Dikarya</taxon>
        <taxon>Basidiomycota</taxon>
        <taxon>Agaricomycotina</taxon>
        <taxon>Agaricomycetes</taxon>
        <taxon>Agaricomycetidae</taxon>
        <taxon>Agaricales</taxon>
        <taxon>Marasmiineae</taxon>
        <taxon>Mycenaceae</taxon>
        <taxon>Mycena</taxon>
    </lineage>
</organism>
<dbReference type="InterPro" id="IPR032675">
    <property type="entry name" value="LRR_dom_sf"/>
</dbReference>
<comment type="caution">
    <text evidence="1">The sequence shown here is derived from an EMBL/GenBank/DDBJ whole genome shotgun (WGS) entry which is preliminary data.</text>
</comment>
<gene>
    <name evidence="1" type="ORF">MSAN_00427600</name>
</gene>
<dbReference type="EMBL" id="JACAZH010000002">
    <property type="protein sequence ID" value="KAF7375400.1"/>
    <property type="molecule type" value="Genomic_DNA"/>
</dbReference>
<accession>A0A8H7DIC7</accession>
<dbReference type="Gene3D" id="3.80.10.10">
    <property type="entry name" value="Ribonuclease Inhibitor"/>
    <property type="match status" value="1"/>
</dbReference>
<reference evidence="1" key="1">
    <citation type="submission" date="2020-05" db="EMBL/GenBank/DDBJ databases">
        <title>Mycena genomes resolve the evolution of fungal bioluminescence.</title>
        <authorList>
            <person name="Tsai I.J."/>
        </authorList>
    </citation>
    <scope>NUCLEOTIDE SEQUENCE</scope>
    <source>
        <strain evidence="1">160909Yilan</strain>
    </source>
</reference>
<evidence type="ECO:0008006" key="3">
    <source>
        <dbReference type="Google" id="ProtNLM"/>
    </source>
</evidence>
<sequence length="431" mass="47798">MVSADSVNLDVLELIFAYLAGNDLASIALVSRSFFAGVIPRLYSTLLFRLSHAKRYPAVMSPFAAVAAHPEFAIHVRHVDIRTVPVVKTQYNPKFLLECTRALDLCPNIISFRCSINALPPFIAGLTQKDRLRDLRIHASLTTSQSTRLVKLSKVRNLTLDFPSWNILNLLPQWAVTLRDNLTTLTLFMANELNETVLETALVELPGLLGLHVVGCAKVDHVAIFNLVSHTPLLESLSITTGDANRALPQPPASLACLRYLSIDVRLVPISPMLPPTTSALSAIMTSHQRLLPAPHLLHPAHGPTLKNLSFIDCTLGTADSLAALCKGCTQLERLELWIPVRDLTIFTNAIGKSSTLRMLVDVETHTHNPRPTLTQDSVRFMMKAVPTLQKIIIDGGRIWTRRKNTQGELNVGLERRSPNRAAIHWFMPRE</sequence>
<name>A0A8H7DIC7_9AGAR</name>
<protein>
    <recommendedName>
        <fullName evidence="3">F-box domain-containing protein</fullName>
    </recommendedName>
</protein>
<evidence type="ECO:0000313" key="1">
    <source>
        <dbReference type="EMBL" id="KAF7375400.1"/>
    </source>
</evidence>
<dbReference type="AlphaFoldDB" id="A0A8H7DIC7"/>